<accession>A0A2B7ZNF0</accession>
<gene>
    <name evidence="2" type="ORF">GX50_02615</name>
</gene>
<keyword evidence="1" id="KW-1133">Transmembrane helix</keyword>
<keyword evidence="1" id="KW-0472">Membrane</keyword>
<reference evidence="2 3" key="1">
    <citation type="submission" date="2017-10" db="EMBL/GenBank/DDBJ databases">
        <title>Comparative genomics in systemic dimorphic fungi from Ajellomycetaceae.</title>
        <authorList>
            <person name="Munoz J.F."/>
            <person name="Mcewen J.G."/>
            <person name="Clay O.K."/>
            <person name="Cuomo C.A."/>
        </authorList>
    </citation>
    <scope>NUCLEOTIDE SEQUENCE [LARGE SCALE GENOMIC DNA]</scope>
    <source>
        <strain evidence="2 3">UAMH4076</strain>
    </source>
</reference>
<organism evidence="2 3">
    <name type="scientific">[Emmonsia] crescens</name>
    <dbReference type="NCBI Taxonomy" id="73230"/>
    <lineage>
        <taxon>Eukaryota</taxon>
        <taxon>Fungi</taxon>
        <taxon>Dikarya</taxon>
        <taxon>Ascomycota</taxon>
        <taxon>Pezizomycotina</taxon>
        <taxon>Eurotiomycetes</taxon>
        <taxon>Eurotiomycetidae</taxon>
        <taxon>Onygenales</taxon>
        <taxon>Ajellomycetaceae</taxon>
        <taxon>Emergomyces</taxon>
    </lineage>
</organism>
<dbReference type="AlphaFoldDB" id="A0A2B7ZNF0"/>
<dbReference type="Proteomes" id="UP000226031">
    <property type="component" value="Unassembled WGS sequence"/>
</dbReference>
<feature type="transmembrane region" description="Helical" evidence="1">
    <location>
        <begin position="6"/>
        <end position="29"/>
    </location>
</feature>
<sequence length="111" mass="12507">METFEALVILFVIVLIFTPTPMTQVWHWFAIQFGWEWLRPHAPPPEYVAPLLEELRGLRNDINLQIGPVLDLLGERMELREQSGVGGGEEMCLCPGDWGGRGLSKMADDSA</sequence>
<protein>
    <submittedName>
        <fullName evidence="2">Uncharacterized protein</fullName>
    </submittedName>
</protein>
<keyword evidence="3" id="KW-1185">Reference proteome</keyword>
<name>A0A2B7ZNF0_9EURO</name>
<evidence type="ECO:0000256" key="1">
    <source>
        <dbReference type="SAM" id="Phobius"/>
    </source>
</evidence>
<evidence type="ECO:0000313" key="3">
    <source>
        <dbReference type="Proteomes" id="UP000226031"/>
    </source>
</evidence>
<evidence type="ECO:0000313" key="2">
    <source>
        <dbReference type="EMBL" id="PGH34532.1"/>
    </source>
</evidence>
<comment type="caution">
    <text evidence="2">The sequence shown here is derived from an EMBL/GenBank/DDBJ whole genome shotgun (WGS) entry which is preliminary data.</text>
</comment>
<proteinExistence type="predicted"/>
<dbReference type="VEuPathDB" id="FungiDB:EMCG_04219"/>
<keyword evidence="1" id="KW-0812">Transmembrane</keyword>
<dbReference type="EMBL" id="PDND01000038">
    <property type="protein sequence ID" value="PGH34532.1"/>
    <property type="molecule type" value="Genomic_DNA"/>
</dbReference>